<protein>
    <submittedName>
        <fullName evidence="7">Cell wall-associated NlpC family hydrolase</fullName>
    </submittedName>
</protein>
<dbReference type="InterPro" id="IPR000064">
    <property type="entry name" value="NLP_P60_dom"/>
</dbReference>
<keyword evidence="8" id="KW-1185">Reference proteome</keyword>
<dbReference type="PANTHER" id="PTHR47053:SF1">
    <property type="entry name" value="MUREIN DD-ENDOPEPTIDASE MEPH-RELATED"/>
    <property type="match status" value="1"/>
</dbReference>
<feature type="domain" description="NlpC/P60" evidence="6">
    <location>
        <begin position="188"/>
        <end position="299"/>
    </location>
</feature>
<name>A0A543KPW2_9MICO</name>
<dbReference type="PANTHER" id="PTHR47053">
    <property type="entry name" value="MUREIN DD-ENDOPEPTIDASE MEPH-RELATED"/>
    <property type="match status" value="1"/>
</dbReference>
<feature type="region of interest" description="Disordered" evidence="5">
    <location>
        <begin position="1"/>
        <end position="20"/>
    </location>
</feature>
<feature type="compositionally biased region" description="Acidic residues" evidence="5">
    <location>
        <begin position="65"/>
        <end position="75"/>
    </location>
</feature>
<comment type="similarity">
    <text evidence="1">Belongs to the peptidase C40 family.</text>
</comment>
<dbReference type="PROSITE" id="PS51935">
    <property type="entry name" value="NLPC_P60"/>
    <property type="match status" value="1"/>
</dbReference>
<evidence type="ECO:0000256" key="2">
    <source>
        <dbReference type="ARBA" id="ARBA00022670"/>
    </source>
</evidence>
<feature type="compositionally biased region" description="Low complexity" evidence="5">
    <location>
        <begin position="162"/>
        <end position="185"/>
    </location>
</feature>
<dbReference type="SUPFAM" id="SSF54001">
    <property type="entry name" value="Cysteine proteinases"/>
    <property type="match status" value="1"/>
</dbReference>
<organism evidence="7 8">
    <name type="scientific">Ornithinimicrobium humiphilum</name>
    <dbReference type="NCBI Taxonomy" id="125288"/>
    <lineage>
        <taxon>Bacteria</taxon>
        <taxon>Bacillati</taxon>
        <taxon>Actinomycetota</taxon>
        <taxon>Actinomycetes</taxon>
        <taxon>Micrococcales</taxon>
        <taxon>Ornithinimicrobiaceae</taxon>
        <taxon>Ornithinimicrobium</taxon>
    </lineage>
</organism>
<keyword evidence="4" id="KW-0788">Thiol protease</keyword>
<dbReference type="Gene3D" id="3.90.1720.10">
    <property type="entry name" value="endopeptidase domain like (from Nostoc punctiforme)"/>
    <property type="match status" value="1"/>
</dbReference>
<evidence type="ECO:0000256" key="1">
    <source>
        <dbReference type="ARBA" id="ARBA00007074"/>
    </source>
</evidence>
<dbReference type="AlphaFoldDB" id="A0A543KPW2"/>
<reference evidence="7 8" key="1">
    <citation type="submission" date="2019-06" db="EMBL/GenBank/DDBJ databases">
        <title>Sequencing the genomes of 1000 actinobacteria strains.</title>
        <authorList>
            <person name="Klenk H.-P."/>
        </authorList>
    </citation>
    <scope>NUCLEOTIDE SEQUENCE [LARGE SCALE GENOMIC DNA]</scope>
    <source>
        <strain evidence="7 8">DSM 12362</strain>
    </source>
</reference>
<feature type="compositionally biased region" description="Basic residues" evidence="5">
    <location>
        <begin position="1"/>
        <end position="12"/>
    </location>
</feature>
<keyword evidence="2" id="KW-0645">Protease</keyword>
<evidence type="ECO:0000313" key="8">
    <source>
        <dbReference type="Proteomes" id="UP000315133"/>
    </source>
</evidence>
<dbReference type="InterPro" id="IPR051202">
    <property type="entry name" value="Peptidase_C40"/>
</dbReference>
<feature type="compositionally biased region" description="Basic and acidic residues" evidence="5">
    <location>
        <begin position="90"/>
        <end position="99"/>
    </location>
</feature>
<evidence type="ECO:0000259" key="6">
    <source>
        <dbReference type="PROSITE" id="PS51935"/>
    </source>
</evidence>
<gene>
    <name evidence="7" type="ORF">FB476_2011</name>
</gene>
<accession>A0A543KPW2</accession>
<evidence type="ECO:0000256" key="4">
    <source>
        <dbReference type="ARBA" id="ARBA00022807"/>
    </source>
</evidence>
<dbReference type="OrthoDB" id="9815778at2"/>
<keyword evidence="3 7" id="KW-0378">Hydrolase</keyword>
<feature type="compositionally biased region" description="Polar residues" evidence="5">
    <location>
        <begin position="46"/>
        <end position="63"/>
    </location>
</feature>
<feature type="region of interest" description="Disordered" evidence="5">
    <location>
        <begin position="45"/>
        <end position="114"/>
    </location>
</feature>
<evidence type="ECO:0000256" key="3">
    <source>
        <dbReference type="ARBA" id="ARBA00022801"/>
    </source>
</evidence>
<dbReference type="Pfam" id="PF00877">
    <property type="entry name" value="NLPC_P60"/>
    <property type="match status" value="1"/>
</dbReference>
<sequence length="299" mass="30771">MKSTTHRAKHRSGGSAAPRNGAAALMIGGLVAGTVATAGATTLTTKADQPSSGLAANLSSTLDPGTDESAAEETTAETPAPEAAVLRSESLAELRDQGAADRSQARSAPEDAASVTTLLQDSGFTGTTIEVEVPVEQVEQAAAEPAQQEQVQAAAQSQTQTQTQTQAQPAQQQQAAATQTQQATPAPAPVGGSVLGVAASYVGYPYQLMGTPPSSFDCSAFTWWVFQQAGISIPRSVAGQRGAVTPVSNPQPGDLIFYNDWHHVGIYAGNGMTYEALNPGTGVRYGPLLSSNVWYGRIG</sequence>
<evidence type="ECO:0000313" key="7">
    <source>
        <dbReference type="EMBL" id="TQM97110.1"/>
    </source>
</evidence>
<proteinExistence type="inferred from homology"/>
<dbReference type="InterPro" id="IPR038765">
    <property type="entry name" value="Papain-like_cys_pep_sf"/>
</dbReference>
<dbReference type="RefSeq" id="WP_141818628.1">
    <property type="nucleotide sequence ID" value="NZ_BAAAIL010000002.1"/>
</dbReference>
<dbReference type="Proteomes" id="UP000315133">
    <property type="component" value="Unassembled WGS sequence"/>
</dbReference>
<feature type="region of interest" description="Disordered" evidence="5">
    <location>
        <begin position="162"/>
        <end position="189"/>
    </location>
</feature>
<dbReference type="GO" id="GO:0008234">
    <property type="term" value="F:cysteine-type peptidase activity"/>
    <property type="evidence" value="ECO:0007669"/>
    <property type="project" value="UniProtKB-KW"/>
</dbReference>
<comment type="caution">
    <text evidence="7">The sequence shown here is derived from an EMBL/GenBank/DDBJ whole genome shotgun (WGS) entry which is preliminary data.</text>
</comment>
<evidence type="ECO:0000256" key="5">
    <source>
        <dbReference type="SAM" id="MobiDB-lite"/>
    </source>
</evidence>
<dbReference type="GO" id="GO:0006508">
    <property type="term" value="P:proteolysis"/>
    <property type="evidence" value="ECO:0007669"/>
    <property type="project" value="UniProtKB-KW"/>
</dbReference>
<dbReference type="EMBL" id="VFPU01000001">
    <property type="protein sequence ID" value="TQM97110.1"/>
    <property type="molecule type" value="Genomic_DNA"/>
</dbReference>